<dbReference type="InterPro" id="IPR001296">
    <property type="entry name" value="Glyco_trans_1"/>
</dbReference>
<dbReference type="PANTHER" id="PTHR45947:SF3">
    <property type="entry name" value="SULFOQUINOVOSYL TRANSFERASE SQD2"/>
    <property type="match status" value="1"/>
</dbReference>
<dbReference type="SUPFAM" id="SSF53756">
    <property type="entry name" value="UDP-Glycosyltransferase/glycogen phosphorylase"/>
    <property type="match status" value="1"/>
</dbReference>
<dbReference type="InterPro" id="IPR050194">
    <property type="entry name" value="Glycosyltransferase_grp1"/>
</dbReference>
<organism evidence="3 4">
    <name type="scientific">Parabacteroides distasonis</name>
    <dbReference type="NCBI Taxonomy" id="823"/>
    <lineage>
        <taxon>Bacteria</taxon>
        <taxon>Pseudomonadati</taxon>
        <taxon>Bacteroidota</taxon>
        <taxon>Bacteroidia</taxon>
        <taxon>Bacteroidales</taxon>
        <taxon>Tannerellaceae</taxon>
        <taxon>Parabacteroides</taxon>
    </lineage>
</organism>
<dbReference type="Gene3D" id="3.40.50.2000">
    <property type="entry name" value="Glycogen Phosphorylase B"/>
    <property type="match status" value="2"/>
</dbReference>
<evidence type="ECO:0000259" key="2">
    <source>
        <dbReference type="Pfam" id="PF13439"/>
    </source>
</evidence>
<dbReference type="Pfam" id="PF13439">
    <property type="entry name" value="Glyco_transf_4"/>
    <property type="match status" value="1"/>
</dbReference>
<protein>
    <submittedName>
        <fullName evidence="3">Glycosyltransferase</fullName>
    </submittedName>
</protein>
<evidence type="ECO:0000313" key="3">
    <source>
        <dbReference type="EMBL" id="MRZ51616.1"/>
    </source>
</evidence>
<accession>A0A7K0HMV7</accession>
<dbReference type="PANTHER" id="PTHR45947">
    <property type="entry name" value="SULFOQUINOVOSYL TRANSFERASE SQD2"/>
    <property type="match status" value="1"/>
</dbReference>
<keyword evidence="3" id="KW-0808">Transferase</keyword>
<dbReference type="GO" id="GO:0016758">
    <property type="term" value="F:hexosyltransferase activity"/>
    <property type="evidence" value="ECO:0007669"/>
    <property type="project" value="TreeGrafter"/>
</dbReference>
<reference evidence="3 4" key="1">
    <citation type="journal article" date="2019" name="Nat. Med.">
        <title>A library of human gut bacterial isolates paired with longitudinal multiomics data enables mechanistic microbiome research.</title>
        <authorList>
            <person name="Poyet M."/>
            <person name="Groussin M."/>
            <person name="Gibbons S.M."/>
            <person name="Avila-Pacheco J."/>
            <person name="Jiang X."/>
            <person name="Kearney S.M."/>
            <person name="Perrotta A.R."/>
            <person name="Berdy B."/>
            <person name="Zhao S."/>
            <person name="Lieberman T.D."/>
            <person name="Swanson P.K."/>
            <person name="Smith M."/>
            <person name="Roesemann S."/>
            <person name="Alexander J.E."/>
            <person name="Rich S.A."/>
            <person name="Livny J."/>
            <person name="Vlamakis H."/>
            <person name="Clish C."/>
            <person name="Bullock K."/>
            <person name="Deik A."/>
            <person name="Scott J."/>
            <person name="Pierce K.A."/>
            <person name="Xavier R.J."/>
            <person name="Alm E.J."/>
        </authorList>
    </citation>
    <scope>NUCLEOTIDE SEQUENCE [LARGE SCALE GENOMIC DNA]</scope>
    <source>
        <strain evidence="3 4">BIOML-A32</strain>
    </source>
</reference>
<evidence type="ECO:0000259" key="1">
    <source>
        <dbReference type="Pfam" id="PF00534"/>
    </source>
</evidence>
<name>A0A7K0HMV7_PARDI</name>
<dbReference type="AlphaFoldDB" id="A0A7K0HMV7"/>
<dbReference type="Pfam" id="PF00534">
    <property type="entry name" value="Glycos_transf_1"/>
    <property type="match status" value="1"/>
</dbReference>
<dbReference type="InterPro" id="IPR028098">
    <property type="entry name" value="Glyco_trans_4-like_N"/>
</dbReference>
<evidence type="ECO:0000313" key="4">
    <source>
        <dbReference type="Proteomes" id="UP000441358"/>
    </source>
</evidence>
<comment type="caution">
    <text evidence="3">The sequence shown here is derived from an EMBL/GenBank/DDBJ whole genome shotgun (WGS) entry which is preliminary data.</text>
</comment>
<sequence>MKYLQTIAGLRAKSGGTSTCTYDLIKAMRGLSCNVDLMTLQADDLLGNNEWWIKALPNDSISSYGYSRNMNRFLQKSDYDLYHTNGMWMYCNHETCLVARKKDKPYVITPHGMLYTQALARSAWKKKLLLAMGGVAKDLKSATCIHVTCSTEMKFYKALGYHNPIAVIPNPVTIPHYIPNIITHGERKSIGYLGRLHPYKRPDALIKAWARLKEETVGFELLFMGKGTDEYEQYLHKLVDDLHLKNVSFLGMVTGEDKSKRLTSMRVLCVPSKTENFGMTVAEALIAQTPVICTKTAPWEELNTRHCGWWVDNDIDTLAQTIREALLLPQSEIDKMGENGKLLIETNYTDTQIALKMKQLYEWILTGGEKPEFVYE</sequence>
<dbReference type="EMBL" id="WKMC01000012">
    <property type="protein sequence ID" value="MRZ51616.1"/>
    <property type="molecule type" value="Genomic_DNA"/>
</dbReference>
<feature type="domain" description="Glycosyltransferase subfamily 4-like N-terminal" evidence="2">
    <location>
        <begin position="15"/>
        <end position="172"/>
    </location>
</feature>
<gene>
    <name evidence="3" type="ORF">GKD66_15545</name>
</gene>
<dbReference type="Proteomes" id="UP000441358">
    <property type="component" value="Unassembled WGS sequence"/>
</dbReference>
<proteinExistence type="predicted"/>
<feature type="domain" description="Glycosyl transferase family 1" evidence="1">
    <location>
        <begin position="185"/>
        <end position="341"/>
    </location>
</feature>
<dbReference type="RefSeq" id="WP_154396620.1">
    <property type="nucleotide sequence ID" value="NZ_WKLZ01000014.1"/>
</dbReference>